<keyword evidence="1" id="KW-0560">Oxidoreductase</keyword>
<gene>
    <name evidence="4" type="ORF">COY87_05605</name>
</gene>
<dbReference type="PANTHER" id="PTHR32154">
    <property type="entry name" value="PYRUVATE-FLAVODOXIN OXIDOREDUCTASE-RELATED"/>
    <property type="match status" value="1"/>
</dbReference>
<dbReference type="Gene3D" id="3.40.50.920">
    <property type="match status" value="1"/>
</dbReference>
<dbReference type="InterPro" id="IPR002869">
    <property type="entry name" value="Pyrv_flavodox_OxRed_cen"/>
</dbReference>
<protein>
    <submittedName>
        <fullName evidence="4">2-oxoacid:acceptor oxidoreductase subunit alpha</fullName>
    </submittedName>
</protein>
<evidence type="ECO:0000259" key="3">
    <source>
        <dbReference type="Pfam" id="PF01855"/>
    </source>
</evidence>
<dbReference type="EMBL" id="PFLI01000188">
    <property type="protein sequence ID" value="PIY71554.1"/>
    <property type="molecule type" value="Genomic_DNA"/>
</dbReference>
<dbReference type="SUPFAM" id="SSF53323">
    <property type="entry name" value="Pyruvate-ferredoxin oxidoreductase, PFOR, domain III"/>
    <property type="match status" value="1"/>
</dbReference>
<accession>A0A2M7QGV7</accession>
<sequence>MKTFVWKIGGEAGFGIMTTGLAFSKIVSRLGYQMFDYIEYPSLIRGGHNAYEVVVSDDRVGSSPGSIDFLVCLNKQTFELHKDQLSDNAFIIYDKDEFIPETKSTLIHVPFKKILFSLKGQQIMKNTIALGASLALLGTDLKIFNELISQQFRRKGEDVIKFNEQFAEKGYAYIIEHYKENIQQVLLPLNSESQLVMTGNEAFSLGAVIADCRMYVAYPMTPSSSVLTTLAAWQKTSRMVVRHAEDEISVINTALGGSFAGVRSAVGTSGGGFALMVESVSYAGIAEIPLVIFISQRPGPATGMPTWTEQGDLLFTVFAGHGEFPKIVLAPGDMEEMVGLTTEAFNLADIYQIPVIIMSDMYLSESHSNIKESFVTDLIKNYQVNRGKTITQTNTTPYLRYSDSSDGISPRLIPGVAGSFYQANSYEHFEDGHTTESAEERIKQVDKRARKIRTYFNNDFKTPMIYGNFNEAEVVFVSWGSNKGVILDVQKKLRSRVKTAYIHFTHVYPLKKEAVIPLLNQDKRYVLIENNAEGQFGKLLQMGLGISFSETILRYDGRAVSQQEIINKVNLK</sequence>
<dbReference type="InterPro" id="IPR002880">
    <property type="entry name" value="Pyrv_Fd/Flavodoxin_OxRdtase_N"/>
</dbReference>
<organism evidence="4 5">
    <name type="scientific">Candidatus Roizmanbacteria bacterium CG_4_10_14_0_8_um_filter_33_9</name>
    <dbReference type="NCBI Taxonomy" id="1974826"/>
    <lineage>
        <taxon>Bacteria</taxon>
        <taxon>Candidatus Roizmaniibacteriota</taxon>
    </lineage>
</organism>
<dbReference type="AlphaFoldDB" id="A0A2M7QGV7"/>
<evidence type="ECO:0000313" key="4">
    <source>
        <dbReference type="EMBL" id="PIY71554.1"/>
    </source>
</evidence>
<name>A0A2M7QGV7_9BACT</name>
<proteinExistence type="predicted"/>
<dbReference type="Gene3D" id="3.40.920.10">
    <property type="entry name" value="Pyruvate-ferredoxin oxidoreductase, PFOR, domain III"/>
    <property type="match status" value="1"/>
</dbReference>
<dbReference type="Pfam" id="PF01855">
    <property type="entry name" value="POR_N"/>
    <property type="match status" value="1"/>
</dbReference>
<evidence type="ECO:0000256" key="1">
    <source>
        <dbReference type="ARBA" id="ARBA00023002"/>
    </source>
</evidence>
<feature type="domain" description="Pyruvate flavodoxin/ferredoxin oxidoreductase pyrimidine binding" evidence="3">
    <location>
        <begin position="206"/>
        <end position="446"/>
    </location>
</feature>
<dbReference type="Gene3D" id="3.40.50.970">
    <property type="match status" value="1"/>
</dbReference>
<dbReference type="NCBIfam" id="TIGR03710">
    <property type="entry name" value="OAFO_sf"/>
    <property type="match status" value="1"/>
</dbReference>
<dbReference type="InterPro" id="IPR022367">
    <property type="entry name" value="2-oxoacid/accept_OxRdtase_asu"/>
</dbReference>
<dbReference type="SUPFAM" id="SSF52922">
    <property type="entry name" value="TK C-terminal domain-like"/>
    <property type="match status" value="1"/>
</dbReference>
<comment type="caution">
    <text evidence="4">The sequence shown here is derived from an EMBL/GenBank/DDBJ whole genome shotgun (WGS) entry which is preliminary data.</text>
</comment>
<dbReference type="CDD" id="cd07034">
    <property type="entry name" value="TPP_PYR_PFOR_IOR-alpha_like"/>
    <property type="match status" value="1"/>
</dbReference>
<dbReference type="InterPro" id="IPR019752">
    <property type="entry name" value="Pyrv/ketoisovalerate_OxRed_cat"/>
</dbReference>
<dbReference type="InterPro" id="IPR050722">
    <property type="entry name" value="Pyruvate:ferred/Flavod_OxRd"/>
</dbReference>
<dbReference type="InterPro" id="IPR029061">
    <property type="entry name" value="THDP-binding"/>
</dbReference>
<feature type="domain" description="Pyruvate/ketoisovalerate oxidoreductase catalytic" evidence="2">
    <location>
        <begin position="13"/>
        <end position="172"/>
    </location>
</feature>
<dbReference type="SUPFAM" id="SSF52518">
    <property type="entry name" value="Thiamin diphosphate-binding fold (THDP-binding)"/>
    <property type="match status" value="1"/>
</dbReference>
<evidence type="ECO:0000313" key="5">
    <source>
        <dbReference type="Proteomes" id="UP000229401"/>
    </source>
</evidence>
<dbReference type="Pfam" id="PF01558">
    <property type="entry name" value="POR"/>
    <property type="match status" value="1"/>
</dbReference>
<dbReference type="GO" id="GO:0016903">
    <property type="term" value="F:oxidoreductase activity, acting on the aldehyde or oxo group of donors"/>
    <property type="evidence" value="ECO:0007669"/>
    <property type="project" value="InterPro"/>
</dbReference>
<dbReference type="InterPro" id="IPR009014">
    <property type="entry name" value="Transketo_C/PFOR_II"/>
</dbReference>
<dbReference type="PANTHER" id="PTHR32154:SF20">
    <property type="entry name" value="2-OXOGLUTARATE OXIDOREDUCTASE SUBUNIT KORA"/>
    <property type="match status" value="1"/>
</dbReference>
<dbReference type="Proteomes" id="UP000229401">
    <property type="component" value="Unassembled WGS sequence"/>
</dbReference>
<evidence type="ECO:0000259" key="2">
    <source>
        <dbReference type="Pfam" id="PF01558"/>
    </source>
</evidence>
<reference evidence="5" key="1">
    <citation type="submission" date="2017-09" db="EMBL/GenBank/DDBJ databases">
        <title>Depth-based differentiation of microbial function through sediment-hosted aquifers and enrichment of novel symbionts in the deep terrestrial subsurface.</title>
        <authorList>
            <person name="Probst A.J."/>
            <person name="Ladd B."/>
            <person name="Jarett J.K."/>
            <person name="Geller-Mcgrath D.E."/>
            <person name="Sieber C.M.K."/>
            <person name="Emerson J.B."/>
            <person name="Anantharaman K."/>
            <person name="Thomas B.C."/>
            <person name="Malmstrom R."/>
            <person name="Stieglmeier M."/>
            <person name="Klingl A."/>
            <person name="Woyke T."/>
            <person name="Ryan C.M."/>
            <person name="Banfield J.F."/>
        </authorList>
    </citation>
    <scope>NUCLEOTIDE SEQUENCE [LARGE SCALE GENOMIC DNA]</scope>
</reference>
<dbReference type="GO" id="GO:0006979">
    <property type="term" value="P:response to oxidative stress"/>
    <property type="evidence" value="ECO:0007669"/>
    <property type="project" value="TreeGrafter"/>
</dbReference>